<organism evidence="2 3">
    <name type="scientific">Microdochium bolleyi</name>
    <dbReference type="NCBI Taxonomy" id="196109"/>
    <lineage>
        <taxon>Eukaryota</taxon>
        <taxon>Fungi</taxon>
        <taxon>Dikarya</taxon>
        <taxon>Ascomycota</taxon>
        <taxon>Pezizomycotina</taxon>
        <taxon>Sordariomycetes</taxon>
        <taxon>Xylariomycetidae</taxon>
        <taxon>Xylariales</taxon>
        <taxon>Microdochiaceae</taxon>
        <taxon>Microdochium</taxon>
    </lineage>
</organism>
<feature type="compositionally biased region" description="Low complexity" evidence="1">
    <location>
        <begin position="575"/>
        <end position="588"/>
    </location>
</feature>
<feature type="region of interest" description="Disordered" evidence="1">
    <location>
        <begin position="691"/>
        <end position="712"/>
    </location>
</feature>
<dbReference type="STRING" id="196109.A0A136J8E7"/>
<dbReference type="AlphaFoldDB" id="A0A136J8E7"/>
<evidence type="ECO:0000313" key="3">
    <source>
        <dbReference type="Proteomes" id="UP000070501"/>
    </source>
</evidence>
<evidence type="ECO:0000313" key="2">
    <source>
        <dbReference type="EMBL" id="KXJ93435.1"/>
    </source>
</evidence>
<feature type="compositionally biased region" description="Polar residues" evidence="1">
    <location>
        <begin position="147"/>
        <end position="176"/>
    </location>
</feature>
<accession>A0A136J8E7</accession>
<feature type="compositionally biased region" description="Low complexity" evidence="1">
    <location>
        <begin position="508"/>
        <end position="518"/>
    </location>
</feature>
<feature type="compositionally biased region" description="Low complexity" evidence="1">
    <location>
        <begin position="104"/>
        <end position="128"/>
    </location>
</feature>
<name>A0A136J8E7_9PEZI</name>
<feature type="region of interest" description="Disordered" evidence="1">
    <location>
        <begin position="645"/>
        <end position="665"/>
    </location>
</feature>
<gene>
    <name evidence="2" type="ORF">Micbo1qcDRAFT_161444</name>
</gene>
<feature type="region of interest" description="Disordered" evidence="1">
    <location>
        <begin position="1"/>
        <end position="299"/>
    </location>
</feature>
<protein>
    <submittedName>
        <fullName evidence="2">Uncharacterized protein</fullName>
    </submittedName>
</protein>
<evidence type="ECO:0000256" key="1">
    <source>
        <dbReference type="SAM" id="MobiDB-lite"/>
    </source>
</evidence>
<dbReference type="InParanoid" id="A0A136J8E7"/>
<feature type="region of interest" description="Disordered" evidence="1">
    <location>
        <begin position="502"/>
        <end position="624"/>
    </location>
</feature>
<reference evidence="3" key="1">
    <citation type="submission" date="2016-02" db="EMBL/GenBank/DDBJ databases">
        <title>Draft genome sequence of Microdochium bolleyi, a fungal endophyte of beachgrass.</title>
        <authorList>
            <consortium name="DOE Joint Genome Institute"/>
            <person name="David A.S."/>
            <person name="May G."/>
            <person name="Haridas S."/>
            <person name="Lim J."/>
            <person name="Wang M."/>
            <person name="Labutti K."/>
            <person name="Lipzen A."/>
            <person name="Barry K."/>
            <person name="Grigoriev I.V."/>
        </authorList>
    </citation>
    <scope>NUCLEOTIDE SEQUENCE [LARGE SCALE GENOMIC DNA]</scope>
    <source>
        <strain evidence="3">J235TASD1</strain>
    </source>
</reference>
<sequence length="769" mass="82338">MDDPWGSPWAEPSSKPTLAPAEPPSALLSPPPRAFFAATSPGASPWGDDAGGFGDWAEPGTDRPDESPTSPNWGAWGETSPKRPTPNTQLDHNGKASPVVWPGSAAPSPRLSPLPRSRTSPSRRPSATDPWAAELSQSLARVDDPTPNVSESGQKSRTPNEQQLLYENPSFAQSKTAAEAADIEPPTGSVSNPEQIAQDETQDVASSPRPSMTTSVDSTHAGDGRESPITPLEEAKQRVQPVSRSASGKVQELVGMFDSLARSASEEPEQNRSTSPEEEAPNTNHAGTLTLSTDNTSSRPCPLVDEDQDNIDVGQPGVVSFESSASPATPTSIFNPQAFEHDTEMPAALTEEHYRKHSIAITEIVAKHGPMDFRPDLEAFEKAFAKISPPPISTTDGLDPQNAVIKDSFGEISERKTWYRISRFGSMRKHDLGDDENYTRVTWPVTTLHDDTIVIVRRWMEEDSFVGKSMLGGNKRRSVFNWDSSAAPVDLSTIYARKSSLEHERSSSESVARRAAQSPSQPAGRYSRHTSQSDAASFIPPHAPLPAFGWSSTSTKPSVSFAPPPPPPVVDLKRPSSGARASSRTSTPVQPLVLATAGQHATKAAEEDEDDWGDMVTSPGLENHTPVNVDSAFVAPAPPSVSEQLAKKAVEHATVPSSGMEANDDFSFFESQSPATARSESDYPTKHMANKAASALTSTPLRSTTPSLPSPPLSIQKPAAILSPAKTSVPLATARADSLSSCALPVPDEELKIFKAIVDNLPDLSYMLR</sequence>
<keyword evidence="3" id="KW-1185">Reference proteome</keyword>
<feature type="compositionally biased region" description="Polar residues" evidence="1">
    <location>
        <begin position="281"/>
        <end position="299"/>
    </location>
</feature>
<proteinExistence type="predicted"/>
<dbReference type="OrthoDB" id="3941134at2759"/>
<feature type="compositionally biased region" description="Low complexity" evidence="1">
    <location>
        <begin position="696"/>
        <end position="707"/>
    </location>
</feature>
<dbReference type="Proteomes" id="UP000070501">
    <property type="component" value="Unassembled WGS sequence"/>
</dbReference>
<dbReference type="EMBL" id="KQ964248">
    <property type="protein sequence ID" value="KXJ93435.1"/>
    <property type="molecule type" value="Genomic_DNA"/>
</dbReference>
<feature type="compositionally biased region" description="Polar residues" evidence="1">
    <location>
        <begin position="188"/>
        <end position="218"/>
    </location>
</feature>
<feature type="compositionally biased region" description="Low complexity" evidence="1">
    <location>
        <begin position="16"/>
        <end position="28"/>
    </location>
</feature>